<protein>
    <submittedName>
        <fullName evidence="3">Lysophospholipase L1</fullName>
    </submittedName>
</protein>
<dbReference type="EMBL" id="FPAS01000006">
    <property type="protein sequence ID" value="SFT87621.1"/>
    <property type="molecule type" value="Genomic_DNA"/>
</dbReference>
<gene>
    <name evidence="3" type="ORF">SAMN05216474_2837</name>
</gene>
<keyword evidence="4" id="KW-1185">Reference proteome</keyword>
<dbReference type="RefSeq" id="WP_090252101.1">
    <property type="nucleotide sequence ID" value="NZ_FPAS01000006.1"/>
</dbReference>
<proteinExistence type="predicted"/>
<dbReference type="Proteomes" id="UP000236454">
    <property type="component" value="Unassembled WGS sequence"/>
</dbReference>
<dbReference type="PROSITE" id="PS51257">
    <property type="entry name" value="PROKAR_LIPOPROTEIN"/>
    <property type="match status" value="1"/>
</dbReference>
<dbReference type="GO" id="GO:0004622">
    <property type="term" value="F:phosphatidylcholine lysophospholipase activity"/>
    <property type="evidence" value="ECO:0007669"/>
    <property type="project" value="TreeGrafter"/>
</dbReference>
<feature type="domain" description="SGNH hydrolase-type esterase" evidence="2">
    <location>
        <begin position="307"/>
        <end position="490"/>
    </location>
</feature>
<evidence type="ECO:0000313" key="4">
    <source>
        <dbReference type="Proteomes" id="UP000236454"/>
    </source>
</evidence>
<dbReference type="Gene3D" id="3.40.50.1110">
    <property type="entry name" value="SGNH hydrolase"/>
    <property type="match status" value="1"/>
</dbReference>
<organism evidence="3 4">
    <name type="scientific">Lishizhenia tianjinensis</name>
    <dbReference type="NCBI Taxonomy" id="477690"/>
    <lineage>
        <taxon>Bacteria</taxon>
        <taxon>Pseudomonadati</taxon>
        <taxon>Bacteroidota</taxon>
        <taxon>Flavobacteriia</taxon>
        <taxon>Flavobacteriales</taxon>
        <taxon>Crocinitomicaceae</taxon>
        <taxon>Lishizhenia</taxon>
    </lineage>
</organism>
<dbReference type="SUPFAM" id="SSF52266">
    <property type="entry name" value="SGNH hydrolase"/>
    <property type="match status" value="1"/>
</dbReference>
<dbReference type="InterPro" id="IPR013830">
    <property type="entry name" value="SGNH_hydro"/>
</dbReference>
<dbReference type="STRING" id="477690.SAMN05216474_2837"/>
<dbReference type="CDD" id="cd00229">
    <property type="entry name" value="SGNH_hydrolase"/>
    <property type="match status" value="1"/>
</dbReference>
<feature type="signal peptide" evidence="1">
    <location>
        <begin position="1"/>
        <end position="19"/>
    </location>
</feature>
<dbReference type="PANTHER" id="PTHR30383">
    <property type="entry name" value="THIOESTERASE 1/PROTEASE 1/LYSOPHOSPHOLIPASE L1"/>
    <property type="match status" value="1"/>
</dbReference>
<keyword evidence="1" id="KW-0732">Signal</keyword>
<dbReference type="AlphaFoldDB" id="A0A1I7BKI3"/>
<evidence type="ECO:0000256" key="1">
    <source>
        <dbReference type="SAM" id="SignalP"/>
    </source>
</evidence>
<accession>A0A1I7BKI3</accession>
<dbReference type="OrthoDB" id="9792152at2"/>
<name>A0A1I7BKI3_9FLAO</name>
<evidence type="ECO:0000313" key="3">
    <source>
        <dbReference type="EMBL" id="SFT87621.1"/>
    </source>
</evidence>
<reference evidence="3 4" key="1">
    <citation type="submission" date="2016-10" db="EMBL/GenBank/DDBJ databases">
        <authorList>
            <person name="de Groot N.N."/>
        </authorList>
    </citation>
    <scope>NUCLEOTIDE SEQUENCE [LARGE SCALE GENOMIC DNA]</scope>
    <source>
        <strain evidence="3 4">CGMCC 1.7005</strain>
    </source>
</reference>
<dbReference type="PANTHER" id="PTHR30383:SF5">
    <property type="entry name" value="SGNH HYDROLASE-TYPE ESTERASE DOMAIN-CONTAINING PROTEIN"/>
    <property type="match status" value="1"/>
</dbReference>
<dbReference type="Pfam" id="PF13472">
    <property type="entry name" value="Lipase_GDSL_2"/>
    <property type="match status" value="1"/>
</dbReference>
<feature type="chain" id="PRO_5014601974" evidence="1">
    <location>
        <begin position="20"/>
        <end position="602"/>
    </location>
</feature>
<dbReference type="InterPro" id="IPR036514">
    <property type="entry name" value="SGNH_hydro_sf"/>
</dbReference>
<sequence length="602" mass="66331">MYKVIAFFVSLISACWLMAQTERISIDFGGAHSPFPWNNINDASSGSVNGLMNNFGFATTINLSITNAFTGVNTSGTQTPNSSLGIPSNASGDSFFGNMVDFNGQLQPTATIEFDNLDVAKEYTLTIFASRLATDNRETEYVLSGVSVDTAYLNPTNNTVNMVSFTMYPDANGVLNLSLTAGPNNDNANGFYYLGALQMEYASDSVYPQELEVLSPNGGEYWQVGRTVDITMRNTLQENVVLSYSYDGGVNWSTIDTVAPFTAEYAWMVPNTPSQQCVVKAESVSMNDESDHLFEIADTQDTCRIVVIGSSTAAGAGASTQDSAWVYRYKHELYRRDTRYEVLNLAVGGYNTFKLIPTGTPIPSGVNQTIDVNRNITAALALHPSAVIVNLPSNDAANNYGVDMQMYNFDLMHQASVQQGVSLYVCTTQPRNFSDPAKIQIQLDTRDSILEVYGNYALDFWTATADVNHYILPQYNSGDGVHLNDAGHKVLYDIVMNAEVDEVCAIDYVGLTYDDVSIELKLYPNPCGNELSVVIEGGSVESFVFMDETGRELWKTGACKIADGVYKIDLSGLEYRAWMYLKVFGEKENEKFLRTFPIVRLY</sequence>
<dbReference type="InterPro" id="IPR051532">
    <property type="entry name" value="Ester_Hydrolysis_Enzymes"/>
</dbReference>
<evidence type="ECO:0000259" key="2">
    <source>
        <dbReference type="Pfam" id="PF13472"/>
    </source>
</evidence>